<reference evidence="1" key="1">
    <citation type="submission" date="2024-03" db="EMBL/GenBank/DDBJ databases">
        <title>Deinococcus weizhi sp. nov., isolated from human skin.</title>
        <authorList>
            <person name="Wei Z."/>
            <person name="Tian F."/>
            <person name="Yang C."/>
            <person name="Xin L.T."/>
            <person name="Wen Z.J."/>
            <person name="Lan K.C."/>
            <person name="Yu L."/>
            <person name="Zhe W."/>
            <person name="Dan F.D."/>
            <person name="Jun W."/>
            <person name="Rui Z."/>
            <person name="Yong X.J."/>
            <person name="Ting Y."/>
            <person name="Wei X."/>
            <person name="Xu Z.G."/>
            <person name="Xin Z."/>
            <person name="Dong F.G."/>
            <person name="Ni X.M."/>
            <person name="Zheng M.G."/>
            <person name="Chun Y."/>
            <person name="Qian W.X."/>
        </authorList>
    </citation>
    <scope>NUCLEOTIDE SEQUENCE</scope>
    <source>
        <strain evidence="1">VB142</strain>
        <plasmid evidence="1">p2</plasmid>
    </source>
</reference>
<geneLocation type="plasmid" evidence="1">
    <name>p2</name>
</geneLocation>
<organism evidence="1">
    <name type="scientific">Deinococcus sp. VB142</name>
    <dbReference type="NCBI Taxonomy" id="3112952"/>
    <lineage>
        <taxon>Bacteria</taxon>
        <taxon>Thermotogati</taxon>
        <taxon>Deinococcota</taxon>
        <taxon>Deinococci</taxon>
        <taxon>Deinococcales</taxon>
        <taxon>Deinococcaceae</taxon>
        <taxon>Deinococcus</taxon>
    </lineage>
</organism>
<dbReference type="RefSeq" id="WP_339098334.1">
    <property type="nucleotide sequence ID" value="NZ_CP149785.1"/>
</dbReference>
<name>A0AAU6Q9A0_9DEIO</name>
<sequence length="223" mass="25116">MALDIVAQVGAITQRRLINDYRLPAPLWSSAVDDKQLRRVESQYGTVLTLGRAGHALYPNAERLLGPAVAVDRAYQNDALGLLEKEGYRLQRRKYQRLKNGQLGSHATYAVLHLPEAEAEWRLDRWSTEFGRNRPGGEQLGLCLLYATIRNGGPGTAQIRALLKRHEQTIVEMAHPLIVAVPDLNAHRSLVREIQLQTGNPRCERGPRLRLIELPLPEIRKST</sequence>
<keyword evidence="1" id="KW-0614">Plasmid</keyword>
<dbReference type="AlphaFoldDB" id="A0AAU6Q9A0"/>
<dbReference type="EMBL" id="CP149785">
    <property type="protein sequence ID" value="WYF46809.1"/>
    <property type="molecule type" value="Genomic_DNA"/>
</dbReference>
<proteinExistence type="predicted"/>
<gene>
    <name evidence="1" type="ORF">WDJ50_18375</name>
</gene>
<accession>A0AAU6Q9A0</accession>
<protein>
    <submittedName>
        <fullName evidence="1">Uncharacterized protein</fullName>
    </submittedName>
</protein>
<evidence type="ECO:0000313" key="1">
    <source>
        <dbReference type="EMBL" id="WYF46809.1"/>
    </source>
</evidence>